<feature type="domain" description="Carrier" evidence="1">
    <location>
        <begin position="4"/>
        <end position="82"/>
    </location>
</feature>
<sequence>MDTIDPTDSLAVVAAAIAGEVEIATAELDLDCPIRSIPGLESVKLLRAIAEIERVRSVAIPDDFLFEAETARELAGLIEGLPKESS</sequence>
<evidence type="ECO:0000313" key="2">
    <source>
        <dbReference type="EMBL" id="WTU44556.1"/>
    </source>
</evidence>
<dbReference type="Gene3D" id="1.10.1200.10">
    <property type="entry name" value="ACP-like"/>
    <property type="match status" value="1"/>
</dbReference>
<name>A0AAU2HAG0_9ACTN</name>
<organism evidence="2">
    <name type="scientific">Streptomyces sp. NBC_00060</name>
    <dbReference type="NCBI Taxonomy" id="2975636"/>
    <lineage>
        <taxon>Bacteria</taxon>
        <taxon>Bacillati</taxon>
        <taxon>Actinomycetota</taxon>
        <taxon>Actinomycetes</taxon>
        <taxon>Kitasatosporales</taxon>
        <taxon>Streptomycetaceae</taxon>
        <taxon>Streptomyces</taxon>
    </lineage>
</organism>
<dbReference type="InterPro" id="IPR036736">
    <property type="entry name" value="ACP-like_sf"/>
</dbReference>
<dbReference type="InterPro" id="IPR009081">
    <property type="entry name" value="PP-bd_ACP"/>
</dbReference>
<proteinExistence type="predicted"/>
<reference evidence="2" key="1">
    <citation type="submission" date="2022-10" db="EMBL/GenBank/DDBJ databases">
        <title>The complete genomes of actinobacterial strains from the NBC collection.</title>
        <authorList>
            <person name="Joergensen T.S."/>
            <person name="Alvarez Arevalo M."/>
            <person name="Sterndorff E.B."/>
            <person name="Faurdal D."/>
            <person name="Vuksanovic O."/>
            <person name="Mourched A.-S."/>
            <person name="Charusanti P."/>
            <person name="Shaw S."/>
            <person name="Blin K."/>
            <person name="Weber T."/>
        </authorList>
    </citation>
    <scope>NUCLEOTIDE SEQUENCE</scope>
    <source>
        <strain evidence="2">NBC_00060</strain>
    </source>
</reference>
<accession>A0AAU2HAG0</accession>
<dbReference type="Pfam" id="PF00550">
    <property type="entry name" value="PP-binding"/>
    <property type="match status" value="1"/>
</dbReference>
<dbReference type="EMBL" id="CP108253">
    <property type="protein sequence ID" value="WTU44556.1"/>
    <property type="molecule type" value="Genomic_DNA"/>
</dbReference>
<dbReference type="SUPFAM" id="SSF47336">
    <property type="entry name" value="ACP-like"/>
    <property type="match status" value="1"/>
</dbReference>
<gene>
    <name evidence="2" type="ORF">OHV25_35690</name>
</gene>
<evidence type="ECO:0000259" key="1">
    <source>
        <dbReference type="PROSITE" id="PS50075"/>
    </source>
</evidence>
<dbReference type="AlphaFoldDB" id="A0AAU2HAG0"/>
<dbReference type="PROSITE" id="PS50075">
    <property type="entry name" value="CARRIER"/>
    <property type="match status" value="1"/>
</dbReference>
<protein>
    <submittedName>
        <fullName evidence="2">Acyl carrier protein</fullName>
    </submittedName>
</protein>